<dbReference type="RefSeq" id="WP_376867795.1">
    <property type="nucleotide sequence ID" value="NZ_JBHRYB010000015.1"/>
</dbReference>
<evidence type="ECO:0000313" key="3">
    <source>
        <dbReference type="Proteomes" id="UP001595722"/>
    </source>
</evidence>
<gene>
    <name evidence="2" type="ORF">ACFOMG_14970</name>
</gene>
<keyword evidence="1" id="KW-0732">Signal</keyword>
<feature type="signal peptide" evidence="1">
    <location>
        <begin position="1"/>
        <end position="19"/>
    </location>
</feature>
<sequence>MKNTSILVISLLLSFNSYASVKCGTERVKGVQIKKSGEILYTSTDGVRRLASVPNSPSGSFTLEILLKAVEKKYLVQSAFPDGYDCKSSNNKIPAEWIYMQDPMS</sequence>
<comment type="caution">
    <text evidence="2">The sequence shown here is derived from an EMBL/GenBank/DDBJ whole genome shotgun (WGS) entry which is preliminary data.</text>
</comment>
<dbReference type="Proteomes" id="UP001595722">
    <property type="component" value="Unassembled WGS sequence"/>
</dbReference>
<evidence type="ECO:0000256" key="1">
    <source>
        <dbReference type="SAM" id="SignalP"/>
    </source>
</evidence>
<organism evidence="2 3">
    <name type="scientific">Bacterioplanoides pacificum</name>
    <dbReference type="NCBI Taxonomy" id="1171596"/>
    <lineage>
        <taxon>Bacteria</taxon>
        <taxon>Pseudomonadati</taxon>
        <taxon>Pseudomonadota</taxon>
        <taxon>Gammaproteobacteria</taxon>
        <taxon>Oceanospirillales</taxon>
        <taxon>Oceanospirillaceae</taxon>
        <taxon>Bacterioplanoides</taxon>
    </lineage>
</organism>
<proteinExistence type="predicted"/>
<keyword evidence="3" id="KW-1185">Reference proteome</keyword>
<reference evidence="3" key="1">
    <citation type="journal article" date="2019" name="Int. J. Syst. Evol. Microbiol.">
        <title>The Global Catalogue of Microorganisms (GCM) 10K type strain sequencing project: providing services to taxonomists for standard genome sequencing and annotation.</title>
        <authorList>
            <consortium name="The Broad Institute Genomics Platform"/>
            <consortium name="The Broad Institute Genome Sequencing Center for Infectious Disease"/>
            <person name="Wu L."/>
            <person name="Ma J."/>
        </authorList>
    </citation>
    <scope>NUCLEOTIDE SEQUENCE [LARGE SCALE GENOMIC DNA]</scope>
    <source>
        <strain evidence="3">KCTC 42424</strain>
    </source>
</reference>
<accession>A0ABV7VVK5</accession>
<name>A0ABV7VVK5_9GAMM</name>
<protein>
    <submittedName>
        <fullName evidence="2">Uncharacterized protein</fullName>
    </submittedName>
</protein>
<dbReference type="EMBL" id="JBHRYB010000015">
    <property type="protein sequence ID" value="MFC3681405.1"/>
    <property type="molecule type" value="Genomic_DNA"/>
</dbReference>
<feature type="chain" id="PRO_5046123698" evidence="1">
    <location>
        <begin position="20"/>
        <end position="105"/>
    </location>
</feature>
<evidence type="ECO:0000313" key="2">
    <source>
        <dbReference type="EMBL" id="MFC3681405.1"/>
    </source>
</evidence>